<accession>A0A134AYW2</accession>
<comment type="caution">
    <text evidence="2">The sequence shown here is derived from an EMBL/GenBank/DDBJ whole genome shotgun (WGS) entry which is preliminary data.</text>
</comment>
<gene>
    <name evidence="2" type="ORF">HMPREF3185_02198</name>
</gene>
<protein>
    <submittedName>
        <fullName evidence="2">Uncharacterized protein</fullName>
    </submittedName>
</protein>
<feature type="transmembrane region" description="Helical" evidence="1">
    <location>
        <begin position="29"/>
        <end position="50"/>
    </location>
</feature>
<dbReference type="Proteomes" id="UP000070224">
    <property type="component" value="Unassembled WGS sequence"/>
</dbReference>
<keyword evidence="3" id="KW-1185">Reference proteome</keyword>
<evidence type="ECO:0000313" key="2">
    <source>
        <dbReference type="EMBL" id="KXB72883.1"/>
    </source>
</evidence>
<dbReference type="AlphaFoldDB" id="A0A134AYW2"/>
<dbReference type="PATRIC" id="fig|322095.3.peg.2177"/>
<keyword evidence="1" id="KW-0812">Transmembrane</keyword>
<name>A0A134AYW2_9PORP</name>
<dbReference type="RefSeq" id="WP_197417865.1">
    <property type="nucleotide sequence ID" value="NZ_KQ960466.1"/>
</dbReference>
<evidence type="ECO:0000256" key="1">
    <source>
        <dbReference type="SAM" id="Phobius"/>
    </source>
</evidence>
<reference evidence="3" key="1">
    <citation type="submission" date="2016-01" db="EMBL/GenBank/DDBJ databases">
        <authorList>
            <person name="Mitreva M."/>
            <person name="Pepin K.H."/>
            <person name="Mihindukulasuriya K.A."/>
            <person name="Fulton R."/>
            <person name="Fronick C."/>
            <person name="O'Laughlin M."/>
            <person name="Miner T."/>
            <person name="Herter B."/>
            <person name="Rosa B.A."/>
            <person name="Cordes M."/>
            <person name="Tomlinson C."/>
            <person name="Wollam A."/>
            <person name="Palsikar V.B."/>
            <person name="Mardis E.R."/>
            <person name="Wilson R.K."/>
        </authorList>
    </citation>
    <scope>NUCLEOTIDE SEQUENCE [LARGE SCALE GENOMIC DNA]</scope>
    <source>
        <strain evidence="3">KA00683</strain>
    </source>
</reference>
<organism evidence="2 3">
    <name type="scientific">Porphyromonas somerae</name>
    <dbReference type="NCBI Taxonomy" id="322095"/>
    <lineage>
        <taxon>Bacteria</taxon>
        <taxon>Pseudomonadati</taxon>
        <taxon>Bacteroidota</taxon>
        <taxon>Bacteroidia</taxon>
        <taxon>Bacteroidales</taxon>
        <taxon>Porphyromonadaceae</taxon>
        <taxon>Porphyromonas</taxon>
    </lineage>
</organism>
<evidence type="ECO:0000313" key="3">
    <source>
        <dbReference type="Proteomes" id="UP000070224"/>
    </source>
</evidence>
<keyword evidence="1" id="KW-0472">Membrane</keyword>
<keyword evidence="1" id="KW-1133">Transmembrane helix</keyword>
<feature type="transmembrane region" description="Helical" evidence="1">
    <location>
        <begin position="5"/>
        <end position="23"/>
    </location>
</feature>
<dbReference type="STRING" id="322095.HMPREF3185_02198"/>
<sequence>MKQYIGIIVMLIGALLQLFTYFTDQVENANIFLGTGLALVVLGYLGHIFINKKA</sequence>
<dbReference type="EMBL" id="LSDK01000152">
    <property type="protein sequence ID" value="KXB72883.1"/>
    <property type="molecule type" value="Genomic_DNA"/>
</dbReference>
<proteinExistence type="predicted"/>